<sequence length="330" mass="37316">MKTLFITCYYYNDRYSWIAHKRKNSQNTAIPRTLEPWKVPIVRSRRPCCFRLRWVCLENASTTETVLGQGKNQIFRKGEDKIAYDYFPGELPTVLFLPGLSMNRHSAKGNALEVACKIQKRAYLSADYYGIGRSSGDIRDGTVSRWTEDTVDLMDHLIPEGPVVLVGAGVGGWVALHVTLRRPQRIAGIVGVAPDPDFTQDVLWPKLSDEVKNIIMKEGLYELPWGYRTYPISRNLIEDGKKMCLLQGSSGSIEIDCPVRIIHGLNDEEIPPQRALRLADRLRSQDIVISFVKSGGHTLETEDDFQRMISSVVELCKKSYTYDLSSPQSG</sequence>
<dbReference type="Pfam" id="PF12146">
    <property type="entry name" value="Hydrolase_4"/>
    <property type="match status" value="1"/>
</dbReference>
<dbReference type="InterPro" id="IPR052382">
    <property type="entry name" value="ABHD10_acyl-thioesterase"/>
</dbReference>
<dbReference type="Gene3D" id="3.40.50.1820">
    <property type="entry name" value="alpha/beta hydrolase"/>
    <property type="match status" value="1"/>
</dbReference>
<keyword evidence="3" id="KW-0808">Transferase</keyword>
<dbReference type="PANTHER" id="PTHR16138">
    <property type="entry name" value="MYCOPHENOLIC ACID ACYL-GLUCURONIDE ESTERASE, MITOCHONDRIAL"/>
    <property type="match status" value="1"/>
</dbReference>
<gene>
    <name evidence="3" type="ORF">Gasu_11800</name>
</gene>
<dbReference type="InterPro" id="IPR022742">
    <property type="entry name" value="Hydrolase_4"/>
</dbReference>
<dbReference type="SUPFAM" id="SSF53474">
    <property type="entry name" value="alpha/beta-Hydrolases"/>
    <property type="match status" value="1"/>
</dbReference>
<protein>
    <submittedName>
        <fullName evidence="3">Hydrolase or acyltransferase</fullName>
    </submittedName>
</protein>
<dbReference type="OrthoDB" id="408373at2759"/>
<dbReference type="EMBL" id="KB454491">
    <property type="protein sequence ID" value="EME31502.1"/>
    <property type="molecule type" value="Genomic_DNA"/>
</dbReference>
<dbReference type="AlphaFoldDB" id="M2XMT5"/>
<evidence type="ECO:0000313" key="3">
    <source>
        <dbReference type="EMBL" id="EME31502.1"/>
    </source>
</evidence>
<dbReference type="GO" id="GO:0004553">
    <property type="term" value="F:hydrolase activity, hydrolyzing O-glycosyl compounds"/>
    <property type="evidence" value="ECO:0007669"/>
    <property type="project" value="TreeGrafter"/>
</dbReference>
<dbReference type="PANTHER" id="PTHR16138:SF7">
    <property type="entry name" value="PALMITOYL-PROTEIN THIOESTERASE ABHD10, MITOCHONDRIAL"/>
    <property type="match status" value="1"/>
</dbReference>
<dbReference type="KEGG" id="gsl:Gasu_11800"/>
<dbReference type="Proteomes" id="UP000030680">
    <property type="component" value="Unassembled WGS sequence"/>
</dbReference>
<proteinExistence type="predicted"/>
<accession>M2XMT5</accession>
<dbReference type="GO" id="GO:0008474">
    <property type="term" value="F:palmitoyl-(protein) hydrolase activity"/>
    <property type="evidence" value="ECO:0007669"/>
    <property type="project" value="TreeGrafter"/>
</dbReference>
<evidence type="ECO:0000256" key="1">
    <source>
        <dbReference type="ARBA" id="ARBA00022801"/>
    </source>
</evidence>
<organism evidence="3 4">
    <name type="scientific">Galdieria sulphuraria</name>
    <name type="common">Red alga</name>
    <dbReference type="NCBI Taxonomy" id="130081"/>
    <lineage>
        <taxon>Eukaryota</taxon>
        <taxon>Rhodophyta</taxon>
        <taxon>Bangiophyceae</taxon>
        <taxon>Galdieriales</taxon>
        <taxon>Galdieriaceae</taxon>
        <taxon>Galdieria</taxon>
    </lineage>
</organism>
<dbReference type="Gramene" id="EME31502">
    <property type="protein sequence ID" value="EME31502"/>
    <property type="gene ID" value="Gasu_11800"/>
</dbReference>
<name>M2XMT5_GALSU</name>
<dbReference type="eggNOG" id="ENOG502QT21">
    <property type="taxonomic scope" value="Eukaryota"/>
</dbReference>
<feature type="domain" description="Serine aminopeptidase S33" evidence="2">
    <location>
        <begin position="103"/>
        <end position="201"/>
    </location>
</feature>
<dbReference type="InterPro" id="IPR029058">
    <property type="entry name" value="AB_hydrolase_fold"/>
</dbReference>
<dbReference type="GeneID" id="17090144"/>
<keyword evidence="3" id="KW-0012">Acyltransferase</keyword>
<dbReference type="GO" id="GO:0016746">
    <property type="term" value="F:acyltransferase activity"/>
    <property type="evidence" value="ECO:0007669"/>
    <property type="project" value="UniProtKB-KW"/>
</dbReference>
<dbReference type="GO" id="GO:0005739">
    <property type="term" value="C:mitochondrion"/>
    <property type="evidence" value="ECO:0007669"/>
    <property type="project" value="TreeGrafter"/>
</dbReference>
<dbReference type="OMA" id="TISRWLE"/>
<evidence type="ECO:0000313" key="4">
    <source>
        <dbReference type="Proteomes" id="UP000030680"/>
    </source>
</evidence>
<keyword evidence="1 3" id="KW-0378">Hydrolase</keyword>
<reference evidence="4" key="1">
    <citation type="journal article" date="2013" name="Science">
        <title>Gene transfer from bacteria and archaea facilitated evolution of an extremophilic eukaryote.</title>
        <authorList>
            <person name="Schonknecht G."/>
            <person name="Chen W.H."/>
            <person name="Ternes C.M."/>
            <person name="Barbier G.G."/>
            <person name="Shrestha R.P."/>
            <person name="Stanke M."/>
            <person name="Brautigam A."/>
            <person name="Baker B.J."/>
            <person name="Banfield J.F."/>
            <person name="Garavito R.M."/>
            <person name="Carr K."/>
            <person name="Wilkerson C."/>
            <person name="Rensing S.A."/>
            <person name="Gagneul D."/>
            <person name="Dickenson N.E."/>
            <person name="Oesterhelt C."/>
            <person name="Lercher M.J."/>
            <person name="Weber A.P."/>
        </authorList>
    </citation>
    <scope>NUCLEOTIDE SEQUENCE [LARGE SCALE GENOMIC DNA]</scope>
    <source>
        <strain evidence="4">074W</strain>
    </source>
</reference>
<dbReference type="STRING" id="130081.M2XMT5"/>
<dbReference type="RefSeq" id="XP_005708022.1">
    <property type="nucleotide sequence ID" value="XM_005707965.1"/>
</dbReference>
<keyword evidence="4" id="KW-1185">Reference proteome</keyword>
<evidence type="ECO:0000259" key="2">
    <source>
        <dbReference type="Pfam" id="PF12146"/>
    </source>
</evidence>